<evidence type="ECO:0000256" key="1">
    <source>
        <dbReference type="ARBA" id="ARBA00006865"/>
    </source>
</evidence>
<dbReference type="GO" id="GO:0005975">
    <property type="term" value="P:carbohydrate metabolic process"/>
    <property type="evidence" value="ECO:0007669"/>
    <property type="project" value="InterPro"/>
</dbReference>
<dbReference type="EC" id="3.2.1.81" evidence="7"/>
<reference evidence="7 8" key="1">
    <citation type="journal article" date="2013" name="Appl. Environ. Microbiol.">
        <title>The genome of the alga-associated marine flavobacterium Formosa agariphila KMM 3901T reveals a broad potential for degradation of algal polysaccharides.</title>
        <authorList>
            <person name="Mann A.J."/>
            <person name="Hahnke R.L."/>
            <person name="Huang S."/>
            <person name="Werner J."/>
            <person name="Xing P."/>
            <person name="Barbeyron T."/>
            <person name="Huettel B."/>
            <person name="Stueber K."/>
            <person name="Reinhardt R."/>
            <person name="Harder J."/>
            <person name="Gloeckner F.O."/>
            <person name="Amann R.I."/>
            <person name="Teeling H."/>
        </authorList>
    </citation>
    <scope>NUCLEOTIDE SEQUENCE [LARGE SCALE GENOMIC DNA]</scope>
    <source>
        <strain evidence="8">DSM 15362 / KCTC 12365 / LMG 23005 / KMM 3901</strain>
    </source>
</reference>
<dbReference type="HOGENOM" id="CLU_037753_0_0_10"/>
<dbReference type="SUPFAM" id="SSF49899">
    <property type="entry name" value="Concanavalin A-like lectins/glucanases"/>
    <property type="match status" value="1"/>
</dbReference>
<dbReference type="AlphaFoldDB" id="T2KN38"/>
<keyword evidence="8" id="KW-1185">Reference proteome</keyword>
<evidence type="ECO:0000256" key="2">
    <source>
        <dbReference type="ARBA" id="ARBA00022729"/>
    </source>
</evidence>
<dbReference type="InterPro" id="IPR013320">
    <property type="entry name" value="ConA-like_dom_sf"/>
</dbReference>
<comment type="similarity">
    <text evidence="1">Belongs to the glycosyl hydrolase 16 family.</text>
</comment>
<organism evidence="7 8">
    <name type="scientific">Formosa agariphila (strain DSM 15362 / KCTC 12365 / LMG 23005 / KMM 3901 / M-2Alg 35-1)</name>
    <dbReference type="NCBI Taxonomy" id="1347342"/>
    <lineage>
        <taxon>Bacteria</taxon>
        <taxon>Pseudomonadati</taxon>
        <taxon>Bacteroidota</taxon>
        <taxon>Flavobacteriia</taxon>
        <taxon>Flavobacteriales</taxon>
        <taxon>Flavobacteriaceae</taxon>
        <taxon>Formosa</taxon>
    </lineage>
</organism>
<dbReference type="Pfam" id="PF00722">
    <property type="entry name" value="Glyco_hydro_16"/>
    <property type="match status" value="1"/>
</dbReference>
<dbReference type="GO" id="GO:0033916">
    <property type="term" value="F:beta-agarase activity"/>
    <property type="evidence" value="ECO:0007669"/>
    <property type="project" value="UniProtKB-EC"/>
</dbReference>
<evidence type="ECO:0000256" key="5">
    <source>
        <dbReference type="PIRSR" id="PIRSR001097-50"/>
    </source>
</evidence>
<feature type="active site" description="Nucleophile" evidence="5">
    <location>
        <position position="116"/>
    </location>
</feature>
<dbReference type="PANTHER" id="PTHR10963">
    <property type="entry name" value="GLYCOSYL HYDROLASE-RELATED"/>
    <property type="match status" value="1"/>
</dbReference>
<keyword evidence="4 7" id="KW-0326">Glycosidase</keyword>
<dbReference type="STRING" id="1347342.BN863_21560"/>
<keyword evidence="3 7" id="KW-0378">Hydrolase</keyword>
<dbReference type="PANTHER" id="PTHR10963:SF55">
    <property type="entry name" value="GLYCOSIDE HYDROLASE FAMILY 16 PROTEIN"/>
    <property type="match status" value="1"/>
</dbReference>
<dbReference type="PATRIC" id="fig|1347342.6.peg.2163"/>
<evidence type="ECO:0000313" key="7">
    <source>
        <dbReference type="EMBL" id="CDF79868.1"/>
    </source>
</evidence>
<name>T2KN38_FORAG</name>
<dbReference type="eggNOG" id="COG2273">
    <property type="taxonomic scope" value="Bacteria"/>
</dbReference>
<dbReference type="PIRSF" id="PIRSF001097">
    <property type="entry name" value="Agarase"/>
    <property type="match status" value="1"/>
</dbReference>
<sequence length="261" mass="29981">MPDPGFGKKWSIQSEVSNEFNFEGGKTTSDFSDNWQDKFFNGWTGPGITRYTPEQSKVENGELIYHATVVENTIQTGCVTSKEKVLYPLYMEVKVKLSNSVLSSAVWMLSEDSTQEIDNLETFGEKENEYFSKRLHLSHHVFIRSPFQDYQPLGTETWYANGTGTQWAEDYHHYGVLWLDPWTLKYYVDGKLIRETPKAEIDPEGYTKGTGLNKPMHIIVSAAAQSWREGNSGINFLTDSSVTDTERTIMRVDWIRVYKPE</sequence>
<dbReference type="Proteomes" id="UP000016160">
    <property type="component" value="Chromosome"/>
</dbReference>
<evidence type="ECO:0000313" key="8">
    <source>
        <dbReference type="Proteomes" id="UP000016160"/>
    </source>
</evidence>
<dbReference type="InterPro" id="IPR016287">
    <property type="entry name" value="Beta_agarase"/>
</dbReference>
<proteinExistence type="inferred from homology"/>
<keyword evidence="2" id="KW-0732">Signal</keyword>
<feature type="domain" description="GH16" evidence="6">
    <location>
        <begin position="1"/>
        <end position="261"/>
    </location>
</feature>
<accession>T2KN38</accession>
<evidence type="ECO:0000256" key="4">
    <source>
        <dbReference type="ARBA" id="ARBA00023295"/>
    </source>
</evidence>
<evidence type="ECO:0000259" key="6">
    <source>
        <dbReference type="PROSITE" id="PS51762"/>
    </source>
</evidence>
<evidence type="ECO:0000256" key="3">
    <source>
        <dbReference type="ARBA" id="ARBA00022801"/>
    </source>
</evidence>
<gene>
    <name evidence="7" type="ORF">BN863_21560</name>
</gene>
<protein>
    <submittedName>
        <fullName evidence="7">Beta-agarase A (GH16)</fullName>
        <ecNumber evidence="7">3.2.1.81</ecNumber>
    </submittedName>
</protein>
<dbReference type="EMBL" id="HG315671">
    <property type="protein sequence ID" value="CDF79868.1"/>
    <property type="molecule type" value="Genomic_DNA"/>
</dbReference>
<feature type="active site" description="Proton donor" evidence="5">
    <location>
        <position position="121"/>
    </location>
</feature>
<dbReference type="Gene3D" id="2.60.120.200">
    <property type="match status" value="1"/>
</dbReference>
<dbReference type="PROSITE" id="PS51762">
    <property type="entry name" value="GH16_2"/>
    <property type="match status" value="1"/>
</dbReference>
<dbReference type="InterPro" id="IPR050546">
    <property type="entry name" value="Glycosyl_Hydrlase_16"/>
</dbReference>
<dbReference type="InterPro" id="IPR000757">
    <property type="entry name" value="Beta-glucanase-like"/>
</dbReference>